<evidence type="ECO:0000313" key="8">
    <source>
        <dbReference type="Proteomes" id="UP001597458"/>
    </source>
</evidence>
<sequence>MKKKLGPFLLSGLLIGPILGSGIILLPPLIYKTTGDYAIVAWIMILAIGFLLAMLFGKLSVAFPSEKGVAHTAELAFGPLASKLSACFFIGATFIGPIAVLMTASVYIHELFPAFPSYIYGFMLLPICVGILLTNIRFISKVSFIFATIAVIILLSGSIVTLFHAKNSAIFETGFHLKSFGYGILLLFWALVGWEMIGNYSLEVKKPEKTMPRAIILSSIVVILVSVLVSLAIQRVPASNHVGETIIGILTPLYGNWAGPLISIITIVLCISTYLQVMGSVTRLISSMTQDNRWISLLAYRNKRNIPIAAILGLSLIHICVLALVSLDILNIQKIVAVANAFFLCNTCFGIAAGWKLLDGWLYKVITTGLLACFLVILAFSSLWVIGIIALILASFTLFHLRKRGCLIS</sequence>
<feature type="transmembrane region" description="Helical" evidence="6">
    <location>
        <begin position="145"/>
        <end position="165"/>
    </location>
</feature>
<feature type="transmembrane region" description="Helical" evidence="6">
    <location>
        <begin position="180"/>
        <end position="202"/>
    </location>
</feature>
<evidence type="ECO:0000256" key="3">
    <source>
        <dbReference type="ARBA" id="ARBA00022692"/>
    </source>
</evidence>
<feature type="transmembrane region" description="Helical" evidence="6">
    <location>
        <begin position="261"/>
        <end position="285"/>
    </location>
</feature>
<feature type="transmembrane region" description="Helical" evidence="6">
    <location>
        <begin position="84"/>
        <end position="108"/>
    </location>
</feature>
<proteinExistence type="predicted"/>
<feature type="transmembrane region" description="Helical" evidence="6">
    <location>
        <begin position="335"/>
        <end position="354"/>
    </location>
</feature>
<evidence type="ECO:0000313" key="7">
    <source>
        <dbReference type="EMBL" id="MFD2617502.1"/>
    </source>
</evidence>
<feature type="transmembrane region" description="Helical" evidence="6">
    <location>
        <begin position="306"/>
        <end position="329"/>
    </location>
</feature>
<dbReference type="PANTHER" id="PTHR42770">
    <property type="entry name" value="AMINO ACID TRANSPORTER-RELATED"/>
    <property type="match status" value="1"/>
</dbReference>
<keyword evidence="8" id="KW-1185">Reference proteome</keyword>
<evidence type="ECO:0000256" key="5">
    <source>
        <dbReference type="ARBA" id="ARBA00023136"/>
    </source>
</evidence>
<evidence type="ECO:0000256" key="1">
    <source>
        <dbReference type="ARBA" id="ARBA00004651"/>
    </source>
</evidence>
<keyword evidence="5 6" id="KW-0472">Membrane</keyword>
<dbReference type="PANTHER" id="PTHR42770:SF13">
    <property type="entry name" value="L-METHIONINE_BRANCHED-CHAIN AMINO ACID EXPORTER YJEH"/>
    <property type="match status" value="1"/>
</dbReference>
<dbReference type="Proteomes" id="UP001597458">
    <property type="component" value="Unassembled WGS sequence"/>
</dbReference>
<keyword evidence="4 6" id="KW-1133">Transmembrane helix</keyword>
<dbReference type="InterPro" id="IPR050367">
    <property type="entry name" value="APC_superfamily"/>
</dbReference>
<dbReference type="InterPro" id="IPR002293">
    <property type="entry name" value="AA/rel_permease1"/>
</dbReference>
<feature type="transmembrane region" description="Helical" evidence="6">
    <location>
        <begin position="39"/>
        <end position="63"/>
    </location>
</feature>
<gene>
    <name evidence="7" type="ORF">ACFSTF_09325</name>
</gene>
<reference evidence="8" key="1">
    <citation type="journal article" date="2019" name="Int. J. Syst. Evol. Microbiol.">
        <title>The Global Catalogue of Microorganisms (GCM) 10K type strain sequencing project: providing services to taxonomists for standard genome sequencing and annotation.</title>
        <authorList>
            <consortium name="The Broad Institute Genomics Platform"/>
            <consortium name="The Broad Institute Genome Sequencing Center for Infectious Disease"/>
            <person name="Wu L."/>
            <person name="Ma J."/>
        </authorList>
    </citation>
    <scope>NUCLEOTIDE SEQUENCE [LARGE SCALE GENOMIC DNA]</scope>
    <source>
        <strain evidence="8">TISTR 2241</strain>
    </source>
</reference>
<dbReference type="EMBL" id="JBHUMR010000012">
    <property type="protein sequence ID" value="MFD2617502.1"/>
    <property type="molecule type" value="Genomic_DNA"/>
</dbReference>
<dbReference type="RefSeq" id="WP_141191196.1">
    <property type="nucleotide sequence ID" value="NZ_JBHUMR010000012.1"/>
</dbReference>
<dbReference type="Pfam" id="PF13520">
    <property type="entry name" value="AA_permease_2"/>
    <property type="match status" value="1"/>
</dbReference>
<dbReference type="PIRSF" id="PIRSF006060">
    <property type="entry name" value="AA_transporter"/>
    <property type="match status" value="1"/>
</dbReference>
<evidence type="ECO:0000256" key="6">
    <source>
        <dbReference type="SAM" id="Phobius"/>
    </source>
</evidence>
<comment type="caution">
    <text evidence="7">The sequence shown here is derived from an EMBL/GenBank/DDBJ whole genome shotgun (WGS) entry which is preliminary data.</text>
</comment>
<keyword evidence="2" id="KW-1003">Cell membrane</keyword>
<evidence type="ECO:0000256" key="4">
    <source>
        <dbReference type="ARBA" id="ARBA00022989"/>
    </source>
</evidence>
<protein>
    <submittedName>
        <fullName evidence="7">APC family permease</fullName>
    </submittedName>
</protein>
<evidence type="ECO:0000256" key="2">
    <source>
        <dbReference type="ARBA" id="ARBA00022475"/>
    </source>
</evidence>
<feature type="transmembrane region" description="Helical" evidence="6">
    <location>
        <begin position="114"/>
        <end position="133"/>
    </location>
</feature>
<accession>A0ABW5PRK8</accession>
<keyword evidence="3 6" id="KW-0812">Transmembrane</keyword>
<organism evidence="7 8">
    <name type="scientific">Terrilactibacillus laevilacticus</name>
    <dbReference type="NCBI Taxonomy" id="1380157"/>
    <lineage>
        <taxon>Bacteria</taxon>
        <taxon>Bacillati</taxon>
        <taxon>Bacillota</taxon>
        <taxon>Bacilli</taxon>
        <taxon>Bacillales</taxon>
        <taxon>Bacillaceae</taxon>
        <taxon>Terrilactibacillus</taxon>
    </lineage>
</organism>
<comment type="subcellular location">
    <subcellularLocation>
        <location evidence="1">Cell membrane</location>
        <topology evidence="1">Multi-pass membrane protein</topology>
    </subcellularLocation>
</comment>
<feature type="transmembrane region" description="Helical" evidence="6">
    <location>
        <begin position="214"/>
        <end position="233"/>
    </location>
</feature>
<name>A0ABW5PRK8_9BACI</name>
<dbReference type="Gene3D" id="1.20.1740.10">
    <property type="entry name" value="Amino acid/polyamine transporter I"/>
    <property type="match status" value="1"/>
</dbReference>